<name>A0A484AX50_DRONA</name>
<evidence type="ECO:0000256" key="1">
    <source>
        <dbReference type="SAM" id="MobiDB-lite"/>
    </source>
</evidence>
<reference evidence="3 4" key="1">
    <citation type="journal article" date="2019" name="J. Hered.">
        <title>An Improved Genome Assembly for Drosophila navojoa, the Basal Species in the mojavensis Cluster.</title>
        <authorList>
            <person name="Vanderlinde T."/>
            <person name="Dupim E.G."/>
            <person name="Nazario-Yepiz N.O."/>
            <person name="Carvalho A.B."/>
        </authorList>
    </citation>
    <scope>NUCLEOTIDE SEQUENCE [LARGE SCALE GENOMIC DNA]</scope>
    <source>
        <strain evidence="3">Navoj_Jal97</strain>
        <tissue evidence="3">Whole organism</tissue>
    </source>
</reference>
<evidence type="ECO:0000259" key="2">
    <source>
        <dbReference type="PROSITE" id="PS50042"/>
    </source>
</evidence>
<sequence>MLPKKRDLDEKQIRKRNIRLRFKRLVLNVMLNQQWMDDPEEQGIVMNAKRNVAFLIRQKRKTGVLTVAEKSLLRTPHANRTVEDRKKLCLIVAGLPCFSHLPPKLRVRLIPYLRYSNYGEDRMLIRQNDIPITVYFMISGEVEMRKNVIDKSTKKTTMVSEAIVGVGDVIGDVALLEDCLRLNTYVTLTHCEVLSITDDEFKTVLGKFMRKQWKQKKMAIRSLTYFSFFSEEQMVRACAYCQLEQYDPLQSIYSEDRGAVSCVHFILSGECVVLQCLKMFRVIKEDGTRTYELISVKEKEQDIFVNPTKSARSFNSSFLDEAQRKDKQSESEFNIAELLASSSDLNTEESRLLKKAKRKTGLREIEIACGLANDTLVSSSKKKLRGSSRRITPIHKHSMNSMWKADYEEDEEGMVASIDEDDVIDDDKSVKSENGSTKNSDPNSSTTRFSKSSTIIDKQPLSEVELTTTVIGPKLSRTKNVTVAATDASGSGDSDDSSSSLLGFHIRHEKRSLANMPTETHFIDVGSMTYGGIFGLGEKITHRVIMARTVVQCLLLPRYWLMATEQNPGHIWLRRRFSLETNIPSREELFNHFMKTRRWEKFKHDYVQSTLVETNSNGTHLEDIPIICRIVETTETI</sequence>
<dbReference type="PANTHER" id="PTHR23011:SF41">
    <property type="entry name" value="CYCLIC NUCLEOTIDE-BINDING DOMAIN-CONTAINING PROTEIN"/>
    <property type="match status" value="1"/>
</dbReference>
<dbReference type="SUPFAM" id="SSF51206">
    <property type="entry name" value="cAMP-binding domain-like"/>
    <property type="match status" value="2"/>
</dbReference>
<keyword evidence="4" id="KW-1185">Reference proteome</keyword>
<dbReference type="CDD" id="cd00038">
    <property type="entry name" value="CAP_ED"/>
    <property type="match status" value="1"/>
</dbReference>
<dbReference type="InterPro" id="IPR014710">
    <property type="entry name" value="RmlC-like_jellyroll"/>
</dbReference>
<feature type="region of interest" description="Disordered" evidence="1">
    <location>
        <begin position="418"/>
        <end position="454"/>
    </location>
</feature>
<dbReference type="Gene3D" id="2.60.120.10">
    <property type="entry name" value="Jelly Rolls"/>
    <property type="match status" value="1"/>
</dbReference>
<dbReference type="Pfam" id="PF00027">
    <property type="entry name" value="cNMP_binding"/>
    <property type="match status" value="1"/>
</dbReference>
<dbReference type="EMBL" id="LSRL02000444">
    <property type="protein sequence ID" value="TDG40973.1"/>
    <property type="molecule type" value="Genomic_DNA"/>
</dbReference>
<evidence type="ECO:0000313" key="4">
    <source>
        <dbReference type="Proteomes" id="UP000295192"/>
    </source>
</evidence>
<protein>
    <recommendedName>
        <fullName evidence="2">Cyclic nucleotide-binding domain-containing protein</fullName>
    </recommendedName>
</protein>
<comment type="caution">
    <text evidence="3">The sequence shown here is derived from an EMBL/GenBank/DDBJ whole genome shotgun (WGS) entry which is preliminary data.</text>
</comment>
<dbReference type="AlphaFoldDB" id="A0A484AX50"/>
<dbReference type="Proteomes" id="UP000295192">
    <property type="component" value="Unassembled WGS sequence"/>
</dbReference>
<accession>A0A484AX50</accession>
<dbReference type="InterPro" id="IPR018490">
    <property type="entry name" value="cNMP-bd_dom_sf"/>
</dbReference>
<dbReference type="PROSITE" id="PS50042">
    <property type="entry name" value="CNMP_BINDING_3"/>
    <property type="match status" value="1"/>
</dbReference>
<dbReference type="OMA" id="CPRMNTY"/>
<evidence type="ECO:0000313" key="3">
    <source>
        <dbReference type="EMBL" id="TDG40973.1"/>
    </source>
</evidence>
<dbReference type="PANTHER" id="PTHR23011">
    <property type="entry name" value="CYCLIC NUCLEOTIDE-BINDING DOMAIN CONTAINING PROTEIN"/>
    <property type="match status" value="1"/>
</dbReference>
<feature type="compositionally biased region" description="Polar residues" evidence="1">
    <location>
        <begin position="434"/>
        <end position="454"/>
    </location>
</feature>
<dbReference type="OrthoDB" id="166212at2759"/>
<proteinExistence type="predicted"/>
<dbReference type="SMART" id="SM00100">
    <property type="entry name" value="cNMP"/>
    <property type="match status" value="1"/>
</dbReference>
<feature type="domain" description="Cyclic nucleotide-binding" evidence="2">
    <location>
        <begin position="97"/>
        <end position="207"/>
    </location>
</feature>
<dbReference type="InterPro" id="IPR000595">
    <property type="entry name" value="cNMP-bd_dom"/>
</dbReference>
<gene>
    <name evidence="3" type="ORF">AWZ03_012598</name>
</gene>
<organism evidence="3 4">
    <name type="scientific">Drosophila navojoa</name>
    <name type="common">Fruit fly</name>
    <dbReference type="NCBI Taxonomy" id="7232"/>
    <lineage>
        <taxon>Eukaryota</taxon>
        <taxon>Metazoa</taxon>
        <taxon>Ecdysozoa</taxon>
        <taxon>Arthropoda</taxon>
        <taxon>Hexapoda</taxon>
        <taxon>Insecta</taxon>
        <taxon>Pterygota</taxon>
        <taxon>Neoptera</taxon>
        <taxon>Endopterygota</taxon>
        <taxon>Diptera</taxon>
        <taxon>Brachycera</taxon>
        <taxon>Muscomorpha</taxon>
        <taxon>Ephydroidea</taxon>
        <taxon>Drosophilidae</taxon>
        <taxon>Drosophila</taxon>
    </lineage>
</organism>